<feature type="region of interest" description="Disordered" evidence="1">
    <location>
        <begin position="899"/>
        <end position="946"/>
    </location>
</feature>
<evidence type="ECO:0000259" key="3">
    <source>
        <dbReference type="Pfam" id="PF24209"/>
    </source>
</evidence>
<feature type="domain" description="MACPF-like" evidence="2">
    <location>
        <begin position="189"/>
        <end position="365"/>
    </location>
</feature>
<dbReference type="EMBL" id="CAGKOT010000028">
    <property type="protein sequence ID" value="CAB5371012.1"/>
    <property type="molecule type" value="Genomic_DNA"/>
</dbReference>
<proteinExistence type="predicted"/>
<sequence length="946" mass="109030">MSFGFGGIFNKTANNVGITVEYIDQKTLQFIHLNLSENLSKIRQRLNERGIINSTLSFVRKFGNSKFAEIAFEEEENISLNEIVRKSEGARILSLTTCSKFNWKVLNHLRKLDYGCTMTSDGIKKADKRAFEMKDCIFEEIGNEECKAGEFNSSSCEEEMMDKNLFFNADINVKYFVKLGIGKSFKTSDNKSSQVKTDYSYNFIKYGKALLKLNFEHLEATQEFIEVVKKALSSKDPAEQFKQIVKDFGQFIPTEVILGGRVHFDDFAKSVQLSTEKSGEISGKLSIEDLKIKMGKKSTHLKEKSNDYNYKYTKIIGGEQPDDIKNLDIGNWVGSLNNYRCWGCIEFRNPISIFQFLPKDLHERIIKSVGITIHHSTIETCDLVLEDYRKPVRYKLDIPTDIKKIIKNKDVDCKILATVTDITKSKNDFFTCQVLFPHDGRLPSLIIHRVQTPFKTFKKRECKLNIGWMVIGYYRDFNFDFSTRLKVQKYDFNAPDTDNLIEYDSKVPICLGTPVLSEYPRNESLIIGHYYYVQEENNKIKLCTFAYCLKDRQLVNLPKFTFYTLIITNYHTINACDTITLRKKEYSKFNTETPKFVSIYSTEQTNCLFLKQRNGQVKIKKIGSGKSRPSVMCAIFDPYTRGDSIQSKLDKKTTKYDSPGDIAAFDNHQLEDDDNFAQEIERNENGIEIFKRYEKSAKQGNFYRYGWGIDKDEIEAQKWYRELAGQHNKLFVKNEELLQNINVENKETIISDITNDNIFNYIHFDEPIINTNCEIYSEFIAVKASISPGISDTSYIEVVKLQNLLINRKDDIDHILELQPVYTIGIDFQKNSTRPCIACWVAKSLDITLLECLETIFENQFNIIYKIVTPLNENNNQNLNNSKEFDDNSLTSYYNEENLEEENRDKNNYGNSSGSGSNNDHNSNNNNGNNNNSSNSNNNNKSGDGS</sequence>
<reference evidence="4" key="1">
    <citation type="submission" date="2020-05" db="EMBL/GenBank/DDBJ databases">
        <authorList>
            <person name="Rincon C."/>
            <person name="Sanders R I."/>
            <person name="Robbins C."/>
            <person name="Chaturvedi A."/>
        </authorList>
    </citation>
    <scope>NUCLEOTIDE SEQUENCE</scope>
    <source>
        <strain evidence="4">CHB12</strain>
    </source>
</reference>
<dbReference type="VEuPathDB" id="FungiDB:RhiirFUN_005101"/>
<dbReference type="VEuPathDB" id="FungiDB:RhiirFUN_005062"/>
<comment type="caution">
    <text evidence="4">The sequence shown here is derived from an EMBL/GenBank/DDBJ whole genome shotgun (WGS) entry which is preliminary data.</text>
</comment>
<evidence type="ECO:0000313" key="5">
    <source>
        <dbReference type="Proteomes" id="UP000684084"/>
    </source>
</evidence>
<evidence type="ECO:0000256" key="1">
    <source>
        <dbReference type="SAM" id="MobiDB-lite"/>
    </source>
</evidence>
<dbReference type="Proteomes" id="UP000684084">
    <property type="component" value="Unassembled WGS sequence"/>
</dbReference>
<dbReference type="OrthoDB" id="2447036at2759"/>
<feature type="domain" description="DUF7431" evidence="3">
    <location>
        <begin position="373"/>
        <end position="622"/>
    </location>
</feature>
<name>A0A915ZCT6_9GLOM</name>
<feature type="compositionally biased region" description="Low complexity" evidence="1">
    <location>
        <begin position="908"/>
        <end position="946"/>
    </location>
</feature>
<dbReference type="AlphaFoldDB" id="A0A915ZCT6"/>
<dbReference type="Pfam" id="PF24209">
    <property type="entry name" value="DUF7431"/>
    <property type="match status" value="1"/>
</dbReference>
<evidence type="ECO:0000259" key="2">
    <source>
        <dbReference type="Pfam" id="PF22693"/>
    </source>
</evidence>
<evidence type="ECO:0000313" key="4">
    <source>
        <dbReference type="EMBL" id="CAB5371012.1"/>
    </source>
</evidence>
<protein>
    <recommendedName>
        <fullName evidence="6">MACPF domain-containing protein</fullName>
    </recommendedName>
</protein>
<dbReference type="InterPro" id="IPR055854">
    <property type="entry name" value="DUF7431"/>
</dbReference>
<organism evidence="4 5">
    <name type="scientific">Rhizophagus irregularis</name>
    <dbReference type="NCBI Taxonomy" id="588596"/>
    <lineage>
        <taxon>Eukaryota</taxon>
        <taxon>Fungi</taxon>
        <taxon>Fungi incertae sedis</taxon>
        <taxon>Mucoromycota</taxon>
        <taxon>Glomeromycotina</taxon>
        <taxon>Glomeromycetes</taxon>
        <taxon>Glomerales</taxon>
        <taxon>Glomeraceae</taxon>
        <taxon>Rhizophagus</taxon>
    </lineage>
</organism>
<evidence type="ECO:0008006" key="6">
    <source>
        <dbReference type="Google" id="ProtNLM"/>
    </source>
</evidence>
<accession>A0A915ZCT6</accession>
<dbReference type="Pfam" id="PF22693">
    <property type="entry name" value="MACPF_1"/>
    <property type="match status" value="1"/>
</dbReference>
<dbReference type="InterPro" id="IPR054586">
    <property type="entry name" value="MACPF_1_fungal"/>
</dbReference>
<gene>
    <name evidence="4" type="ORF">CHRIB12_LOCUS12932</name>
</gene>